<dbReference type="EMBL" id="JAGTJS010000004">
    <property type="protein sequence ID" value="KAH7271639.1"/>
    <property type="molecule type" value="Genomic_DNA"/>
</dbReference>
<dbReference type="Proteomes" id="UP000736672">
    <property type="component" value="Unassembled WGS sequence"/>
</dbReference>
<evidence type="ECO:0000256" key="4">
    <source>
        <dbReference type="ARBA" id="ARBA00022691"/>
    </source>
</evidence>
<evidence type="ECO:0000256" key="1">
    <source>
        <dbReference type="ARBA" id="ARBA00011975"/>
    </source>
</evidence>
<dbReference type="SUPFAM" id="SSF53335">
    <property type="entry name" value="S-adenosyl-L-methionine-dependent methyltransferases"/>
    <property type="match status" value="1"/>
</dbReference>
<dbReference type="EC" id="2.1.1.37" evidence="1"/>
<keyword evidence="9" id="KW-1185">Reference proteome</keyword>
<feature type="region of interest" description="Disordered" evidence="6">
    <location>
        <begin position="130"/>
        <end position="152"/>
    </location>
</feature>
<dbReference type="GO" id="GO:0003677">
    <property type="term" value="F:DNA binding"/>
    <property type="evidence" value="ECO:0007669"/>
    <property type="project" value="TreeGrafter"/>
</dbReference>
<keyword evidence="4 5" id="KW-0949">S-adenosyl-L-methionine</keyword>
<dbReference type="InterPro" id="IPR001525">
    <property type="entry name" value="C5_MeTfrase"/>
</dbReference>
<keyword evidence="3 5" id="KW-0808">Transferase</keyword>
<dbReference type="GO" id="GO:0005634">
    <property type="term" value="C:nucleus"/>
    <property type="evidence" value="ECO:0007669"/>
    <property type="project" value="TreeGrafter"/>
</dbReference>
<sequence>MIFTILLPRKFGVCLCFTVSRLSFFALPSQHLCSSEPSLQTPSAPPLQHSLLNEVANPPNSGAKSNHTTGRSLPSPSFFLSFFLSISTSHQSTSQDSITLSALGSPWLLIERMPASSINLEQDDEVCFLTERPSGSGGRQRRDSSCTITDESPPIFGTTTEEVIDLTVDLRTSGHHLLNDDEFALEKVRVANYTIQPGTFLQVHEFDSGDYLVQFVLVKIVVRRTSSGEIKIRGIPFTRLRSAWGKLPRKAHEVCMMLYYNQDDPSASEEFVDISPSSVIKPYPIITTNALYPRFNRTTFHPEHPEARRRPEKQSTHLTCRSRKRQTEEAFVRVHESEVLDPKYRISEEVLSNQWRGTRVKGGSWAPTFNSQQGCINLDDDNGTKQKKIRAKGQKYTVFDSCSGAGGVSRGALMAGFKIQYAIDKAPEVWDTYETNFPDTHLFKMSLDEFLSFDNQHMRVDVLHFSPPCQFFSPAHTHASAQDDDNIFALYSCNQLLKKLSPRIITVEQTFGLTHHRHAEYFYSFLADFTQHGYSVRWRVIKLCTWGAAQDRKRLILIAAAPGERLPPFPQPTHGPEAGLLPYNSIGKAIRGIRPGDDLHDLDNVKYYEPRRAPYDPNRLAGTITTRGGDFYYPDGTRNLTLREYASLQGFPKNHQFLGTMTSIKRQIGNAFPPNTVRVLYKHIEQWLLKEDGMLPYDDGQDAIIVDDDDTDSTTNLTDASEDEVHHSPEMMEGSMMAVDSNEGARTD</sequence>
<comment type="caution">
    <text evidence="8">The sequence shown here is derived from an EMBL/GenBank/DDBJ whole genome shotgun (WGS) entry which is preliminary data.</text>
</comment>
<dbReference type="Gene3D" id="3.40.50.150">
    <property type="entry name" value="Vaccinia Virus protein VP39"/>
    <property type="match status" value="1"/>
</dbReference>
<evidence type="ECO:0000313" key="8">
    <source>
        <dbReference type="EMBL" id="KAH7271639.1"/>
    </source>
</evidence>
<dbReference type="GO" id="GO:0003886">
    <property type="term" value="F:DNA (cytosine-5-)-methyltransferase activity"/>
    <property type="evidence" value="ECO:0007669"/>
    <property type="project" value="UniProtKB-EC"/>
</dbReference>
<dbReference type="GO" id="GO:0044027">
    <property type="term" value="P:negative regulation of gene expression via chromosomal CpG island methylation"/>
    <property type="evidence" value="ECO:0007669"/>
    <property type="project" value="TreeGrafter"/>
</dbReference>
<comment type="similarity">
    <text evidence="5">Belongs to the class I-like SAM-binding methyltransferase superfamily. C5-methyltransferase family.</text>
</comment>
<name>A0A9P9L094_FUSSL</name>
<dbReference type="AlphaFoldDB" id="A0A9P9L094"/>
<keyword evidence="2 5" id="KW-0489">Methyltransferase</keyword>
<dbReference type="Gene3D" id="3.90.120.10">
    <property type="entry name" value="DNA Methylase, subunit A, domain 2"/>
    <property type="match status" value="1"/>
</dbReference>
<evidence type="ECO:0000256" key="5">
    <source>
        <dbReference type="PROSITE-ProRule" id="PRU01016"/>
    </source>
</evidence>
<feature type="active site" evidence="5">
    <location>
        <position position="469"/>
    </location>
</feature>
<feature type="region of interest" description="Disordered" evidence="6">
    <location>
        <begin position="708"/>
        <end position="748"/>
    </location>
</feature>
<dbReference type="GO" id="GO:0032259">
    <property type="term" value="P:methylation"/>
    <property type="evidence" value="ECO:0007669"/>
    <property type="project" value="UniProtKB-KW"/>
</dbReference>
<evidence type="ECO:0000256" key="3">
    <source>
        <dbReference type="ARBA" id="ARBA00022679"/>
    </source>
</evidence>
<gene>
    <name evidence="8" type="ORF">B0J15DRAFT_522599</name>
</gene>
<reference evidence="8" key="1">
    <citation type="journal article" date="2021" name="Nat. Commun.">
        <title>Genetic determinants of endophytism in the Arabidopsis root mycobiome.</title>
        <authorList>
            <person name="Mesny F."/>
            <person name="Miyauchi S."/>
            <person name="Thiergart T."/>
            <person name="Pickel B."/>
            <person name="Atanasova L."/>
            <person name="Karlsson M."/>
            <person name="Huettel B."/>
            <person name="Barry K.W."/>
            <person name="Haridas S."/>
            <person name="Chen C."/>
            <person name="Bauer D."/>
            <person name="Andreopoulos W."/>
            <person name="Pangilinan J."/>
            <person name="LaButti K."/>
            <person name="Riley R."/>
            <person name="Lipzen A."/>
            <person name="Clum A."/>
            <person name="Drula E."/>
            <person name="Henrissat B."/>
            <person name="Kohler A."/>
            <person name="Grigoriev I.V."/>
            <person name="Martin F.M."/>
            <person name="Hacquard S."/>
        </authorList>
    </citation>
    <scope>NUCLEOTIDE SEQUENCE</scope>
    <source>
        <strain evidence="8">FSSC 5 MPI-SDFR-AT-0091</strain>
    </source>
</reference>
<dbReference type="InterPro" id="IPR029063">
    <property type="entry name" value="SAM-dependent_MTases_sf"/>
</dbReference>
<evidence type="ECO:0000313" key="9">
    <source>
        <dbReference type="Proteomes" id="UP000736672"/>
    </source>
</evidence>
<keyword evidence="7" id="KW-0732">Signal</keyword>
<dbReference type="InterPro" id="IPR050390">
    <property type="entry name" value="C5-Methyltransferase"/>
</dbReference>
<dbReference type="PROSITE" id="PS00095">
    <property type="entry name" value="C5_MTASE_2"/>
    <property type="match status" value="1"/>
</dbReference>
<dbReference type="Pfam" id="PF00145">
    <property type="entry name" value="DNA_methylase"/>
    <property type="match status" value="2"/>
</dbReference>
<feature type="signal peptide" evidence="7">
    <location>
        <begin position="1"/>
        <end position="16"/>
    </location>
</feature>
<proteinExistence type="inferred from homology"/>
<dbReference type="PANTHER" id="PTHR10629:SF52">
    <property type="entry name" value="DNA (CYTOSINE-5)-METHYLTRANSFERASE 1"/>
    <property type="match status" value="1"/>
</dbReference>
<evidence type="ECO:0000256" key="2">
    <source>
        <dbReference type="ARBA" id="ARBA00022603"/>
    </source>
</evidence>
<dbReference type="InterPro" id="IPR031303">
    <property type="entry name" value="C5_meth_CS"/>
</dbReference>
<organism evidence="8 9">
    <name type="scientific">Fusarium solani</name>
    <name type="common">Filamentous fungus</name>
    <dbReference type="NCBI Taxonomy" id="169388"/>
    <lineage>
        <taxon>Eukaryota</taxon>
        <taxon>Fungi</taxon>
        <taxon>Dikarya</taxon>
        <taxon>Ascomycota</taxon>
        <taxon>Pezizomycotina</taxon>
        <taxon>Sordariomycetes</taxon>
        <taxon>Hypocreomycetidae</taxon>
        <taxon>Hypocreales</taxon>
        <taxon>Nectriaceae</taxon>
        <taxon>Fusarium</taxon>
        <taxon>Fusarium solani species complex</taxon>
    </lineage>
</organism>
<dbReference type="PANTHER" id="PTHR10629">
    <property type="entry name" value="CYTOSINE-SPECIFIC METHYLTRANSFERASE"/>
    <property type="match status" value="1"/>
</dbReference>
<protein>
    <recommendedName>
        <fullName evidence="1">DNA (cytosine-5-)-methyltransferase</fullName>
        <ecNumber evidence="1">2.1.1.37</ecNumber>
    </recommendedName>
</protein>
<evidence type="ECO:0000256" key="7">
    <source>
        <dbReference type="SAM" id="SignalP"/>
    </source>
</evidence>
<dbReference type="PROSITE" id="PS51679">
    <property type="entry name" value="SAM_MT_C5"/>
    <property type="match status" value="1"/>
</dbReference>
<dbReference type="OrthoDB" id="414133at2759"/>
<feature type="chain" id="PRO_5040270978" description="DNA (cytosine-5-)-methyltransferase" evidence="7">
    <location>
        <begin position="17"/>
        <end position="748"/>
    </location>
</feature>
<evidence type="ECO:0000256" key="6">
    <source>
        <dbReference type="SAM" id="MobiDB-lite"/>
    </source>
</evidence>
<accession>A0A9P9L094</accession>